<dbReference type="RefSeq" id="WP_256664229.1">
    <property type="nucleotide sequence ID" value="NZ_CP116669.1"/>
</dbReference>
<reference evidence="2 3" key="1">
    <citation type="journal article" date="2020" name="Front. Microbiol.">
        <title>Toward Biorecycling: Isolation of a Soil Bacterium That Grows on a Polyurethane Oligomer and Monomer.</title>
        <authorList>
            <person name="Espinosa M.J.C."/>
            <person name="Blanco A.C."/>
            <person name="Schmidgall T."/>
            <person name="Atanasoff-Kardjalieff A.K."/>
            <person name="Kappelmeyer U."/>
            <person name="Tischler D."/>
            <person name="Pieper D.H."/>
            <person name="Heipieper H.J."/>
            <person name="Eberlein C."/>
        </authorList>
    </citation>
    <scope>NUCLEOTIDE SEQUENCE [LARGE SCALE GENOMIC DNA]</scope>
    <source>
        <strain evidence="2 3">TDA1</strain>
    </source>
</reference>
<name>A0ABY7REQ9_9PSED</name>
<protein>
    <recommendedName>
        <fullName evidence="4">Chemotaxis protein</fullName>
    </recommendedName>
</protein>
<sequence length="331" mass="36399">MFNTTTDLAAKLFGQVRLAESLPVPAPASLPAPREEHDQLKDFEHGLRKLHEAIVNNKGAREQLEAFKQQGTWDSFWGGLTGKNDKDLADMVRQVGESLAVTQSVVQLLTQLHTANNKVLRGFNDALVREIERLQADAVTLEGNQEGALVVLCEFKQQIDDLLAMADGYAYCTQEVERLAWAQGKQETELTALDAKIDAQHQKLVTSTLARVQKEAVIRKNLEHHQHKIAAQEGQLEELKKNLNASNLARESLSTTVTTALKKLALATSTQAQRVDRMEAQLATLLDNQRQCQAQLTQLAAPGWVAYLGRNAVSLVALAAAVFALGLNLRG</sequence>
<evidence type="ECO:0000313" key="3">
    <source>
        <dbReference type="Proteomes" id="UP001214301"/>
    </source>
</evidence>
<dbReference type="EMBL" id="CP116669">
    <property type="protein sequence ID" value="WCI02131.1"/>
    <property type="molecule type" value="Genomic_DNA"/>
</dbReference>
<organism evidence="2 3">
    <name type="scientific">Pseudomonas capeferrum</name>
    <dbReference type="NCBI Taxonomy" id="1495066"/>
    <lineage>
        <taxon>Bacteria</taxon>
        <taxon>Pseudomonadati</taxon>
        <taxon>Pseudomonadota</taxon>
        <taxon>Gammaproteobacteria</taxon>
        <taxon>Pseudomonadales</taxon>
        <taxon>Pseudomonadaceae</taxon>
        <taxon>Pseudomonas</taxon>
    </lineage>
</organism>
<feature type="coiled-coil region" evidence="1">
    <location>
        <begin position="222"/>
        <end position="295"/>
    </location>
</feature>
<evidence type="ECO:0000256" key="1">
    <source>
        <dbReference type="SAM" id="Coils"/>
    </source>
</evidence>
<evidence type="ECO:0000313" key="2">
    <source>
        <dbReference type="EMBL" id="WCI02131.1"/>
    </source>
</evidence>
<evidence type="ECO:0008006" key="4">
    <source>
        <dbReference type="Google" id="ProtNLM"/>
    </source>
</evidence>
<keyword evidence="3" id="KW-1185">Reference proteome</keyword>
<gene>
    <name evidence="2" type="ORF">PMC74_09705</name>
</gene>
<proteinExistence type="predicted"/>
<accession>A0ABY7REQ9</accession>
<keyword evidence="1" id="KW-0175">Coiled coil</keyword>
<dbReference type="Proteomes" id="UP001214301">
    <property type="component" value="Chromosome"/>
</dbReference>